<dbReference type="KEGG" id="blen:NCTC4824_03137"/>
<dbReference type="Proteomes" id="UP000249134">
    <property type="component" value="Chromosome 1"/>
</dbReference>
<dbReference type="EMBL" id="LS483476">
    <property type="protein sequence ID" value="SQI61206.1"/>
    <property type="molecule type" value="Genomic_DNA"/>
</dbReference>
<keyword evidence="2" id="KW-1185">Reference proteome</keyword>
<protein>
    <recommendedName>
        <fullName evidence="3">YfhE family protein</fullName>
    </recommendedName>
</protein>
<name>A0A2X4WAL0_LEDLE</name>
<sequence length="42" mass="4892">MVKRKDLDQKSNLTTTQEVLYSSEFKRADKAGGYTDGNRRRK</sequence>
<dbReference type="RefSeq" id="WP_111703509.1">
    <property type="nucleotide sequence ID" value="NZ_CBCSGM010000008.1"/>
</dbReference>
<dbReference type="Pfam" id="PF14152">
    <property type="entry name" value="YfhE"/>
    <property type="match status" value="1"/>
</dbReference>
<reference evidence="1 2" key="1">
    <citation type="submission" date="2018-06" db="EMBL/GenBank/DDBJ databases">
        <authorList>
            <consortium name="Pathogen Informatics"/>
            <person name="Doyle S."/>
        </authorList>
    </citation>
    <scope>NUCLEOTIDE SEQUENCE [LARGE SCALE GENOMIC DNA]</scope>
    <source>
        <strain evidence="1 2">NCTC4824</strain>
    </source>
</reference>
<dbReference type="InterPro" id="IPR025437">
    <property type="entry name" value="YfhE-like"/>
</dbReference>
<proteinExistence type="predicted"/>
<evidence type="ECO:0000313" key="1">
    <source>
        <dbReference type="EMBL" id="SQI61206.1"/>
    </source>
</evidence>
<accession>A0A2X4WAL0</accession>
<organism evidence="1 2">
    <name type="scientific">Lederbergia lenta</name>
    <name type="common">Bacillus lentus</name>
    <dbReference type="NCBI Taxonomy" id="1467"/>
    <lineage>
        <taxon>Bacteria</taxon>
        <taxon>Bacillati</taxon>
        <taxon>Bacillota</taxon>
        <taxon>Bacilli</taxon>
        <taxon>Bacillales</taxon>
        <taxon>Bacillaceae</taxon>
        <taxon>Lederbergia</taxon>
    </lineage>
</organism>
<evidence type="ECO:0008006" key="3">
    <source>
        <dbReference type="Google" id="ProtNLM"/>
    </source>
</evidence>
<gene>
    <name evidence="1" type="ORF">NCTC4824_03137</name>
</gene>
<dbReference type="STRING" id="1348624.GCA_001591545_03618"/>
<dbReference type="AlphaFoldDB" id="A0A2X4WAL0"/>
<evidence type="ECO:0000313" key="2">
    <source>
        <dbReference type="Proteomes" id="UP000249134"/>
    </source>
</evidence>